<dbReference type="PANTHER" id="PTHR11640">
    <property type="entry name" value="NEPHRIN"/>
    <property type="match status" value="1"/>
</dbReference>
<feature type="domain" description="Ig-like" evidence="7">
    <location>
        <begin position="308"/>
        <end position="405"/>
    </location>
</feature>
<keyword evidence="6" id="KW-0732">Signal</keyword>
<sequence>MYPAAMTKLLLLSFLIESSLQTFEIEIAGSQVSTPSTVKVKDPYIFCGYESIISDGCKLHDGVTNEGLAFNSDHFVEWKRPFRIKFLSGFTRPVPINDFLTRIDVYYYSNASLGYGLCGVSSLKVFTSDPHVDPTHLTFINNYKVSQSDNGTRMLSMIILNSKPLIEGIYFFDLRFSLSSSDLATKTSISEIRLFSDKEPIPFSAVPIIFKSPNETLQLDTVQSSLNLSCTVVNNGTFNWTWTGPGVNNGVIKVADTTRTSILMLSSISAANAGNYTCSASYLAMGESAWGTIEPNTNSKTINLIIYSSVSTPANTVIIEEGNDATLSCLFTGYLPINYKITWSGLIPSNVIIANYENIKFRTQHGGPSTSPAVQSIFKIKSAKVADSGLYTCSMSGTTLRETILLMVVTQKTSWQVELE</sequence>
<dbReference type="AlphaFoldDB" id="A0A1X7UI18"/>
<protein>
    <recommendedName>
        <fullName evidence="7">Ig-like domain-containing protein</fullName>
    </recommendedName>
</protein>
<dbReference type="PROSITE" id="PS50835">
    <property type="entry name" value="IG_LIKE"/>
    <property type="match status" value="2"/>
</dbReference>
<dbReference type="InterPro" id="IPR007110">
    <property type="entry name" value="Ig-like_dom"/>
</dbReference>
<evidence type="ECO:0000259" key="7">
    <source>
        <dbReference type="PROSITE" id="PS50835"/>
    </source>
</evidence>
<dbReference type="Gene3D" id="2.60.40.10">
    <property type="entry name" value="Immunoglobulins"/>
    <property type="match status" value="2"/>
</dbReference>
<reference evidence="8" key="2">
    <citation type="submission" date="2017-05" db="UniProtKB">
        <authorList>
            <consortium name="EnsemblMetazoa"/>
        </authorList>
    </citation>
    <scope>IDENTIFICATION</scope>
</reference>
<evidence type="ECO:0000256" key="5">
    <source>
        <dbReference type="ARBA" id="ARBA00023319"/>
    </source>
</evidence>
<organism evidence="8">
    <name type="scientific">Amphimedon queenslandica</name>
    <name type="common">Sponge</name>
    <dbReference type="NCBI Taxonomy" id="400682"/>
    <lineage>
        <taxon>Eukaryota</taxon>
        <taxon>Metazoa</taxon>
        <taxon>Porifera</taxon>
        <taxon>Demospongiae</taxon>
        <taxon>Heteroscleromorpha</taxon>
        <taxon>Haplosclerida</taxon>
        <taxon>Niphatidae</taxon>
        <taxon>Amphimedon</taxon>
    </lineage>
</organism>
<dbReference type="InterPro" id="IPR036179">
    <property type="entry name" value="Ig-like_dom_sf"/>
</dbReference>
<dbReference type="InParanoid" id="A0A1X7UI18"/>
<accession>A0A1X7UI18</accession>
<gene>
    <name evidence="8" type="primary">100637799</name>
</gene>
<evidence type="ECO:0000256" key="2">
    <source>
        <dbReference type="ARBA" id="ARBA00023136"/>
    </source>
</evidence>
<dbReference type="EnsemblMetazoa" id="XM_003387772.3">
    <property type="protein sequence ID" value="XP_003387820.1"/>
    <property type="gene ID" value="LOC100637799"/>
</dbReference>
<dbReference type="InterPro" id="IPR013783">
    <property type="entry name" value="Ig-like_fold"/>
</dbReference>
<feature type="domain" description="Ig-like" evidence="7">
    <location>
        <begin position="207"/>
        <end position="303"/>
    </location>
</feature>
<evidence type="ECO:0000313" key="8">
    <source>
        <dbReference type="EnsemblMetazoa" id="Aqu2.1.27315_001"/>
    </source>
</evidence>
<keyword evidence="4" id="KW-0325">Glycoprotein</keyword>
<evidence type="ECO:0000256" key="6">
    <source>
        <dbReference type="SAM" id="SignalP"/>
    </source>
</evidence>
<evidence type="ECO:0000313" key="9">
    <source>
        <dbReference type="Proteomes" id="UP000007879"/>
    </source>
</evidence>
<evidence type="ECO:0000256" key="1">
    <source>
        <dbReference type="ARBA" id="ARBA00004479"/>
    </source>
</evidence>
<comment type="subcellular location">
    <subcellularLocation>
        <location evidence="1">Membrane</location>
        <topology evidence="1">Single-pass type I membrane protein</topology>
    </subcellularLocation>
</comment>
<feature type="chain" id="PRO_5010853849" description="Ig-like domain-containing protein" evidence="6">
    <location>
        <begin position="22"/>
        <end position="420"/>
    </location>
</feature>
<reference evidence="9" key="1">
    <citation type="journal article" date="2010" name="Nature">
        <title>The Amphimedon queenslandica genome and the evolution of animal complexity.</title>
        <authorList>
            <person name="Srivastava M."/>
            <person name="Simakov O."/>
            <person name="Chapman J."/>
            <person name="Fahey B."/>
            <person name="Gauthier M.E."/>
            <person name="Mitros T."/>
            <person name="Richards G.S."/>
            <person name="Conaco C."/>
            <person name="Dacre M."/>
            <person name="Hellsten U."/>
            <person name="Larroux C."/>
            <person name="Putnam N.H."/>
            <person name="Stanke M."/>
            <person name="Adamska M."/>
            <person name="Darling A."/>
            <person name="Degnan S.M."/>
            <person name="Oakley T.H."/>
            <person name="Plachetzki D.C."/>
            <person name="Zhai Y."/>
            <person name="Adamski M."/>
            <person name="Calcino A."/>
            <person name="Cummins S.F."/>
            <person name="Goodstein D.M."/>
            <person name="Harris C."/>
            <person name="Jackson D.J."/>
            <person name="Leys S.P."/>
            <person name="Shu S."/>
            <person name="Woodcroft B.J."/>
            <person name="Vervoort M."/>
            <person name="Kosik K.S."/>
            <person name="Manning G."/>
            <person name="Degnan B.M."/>
            <person name="Rokhsar D.S."/>
        </authorList>
    </citation>
    <scope>NUCLEOTIDE SEQUENCE [LARGE SCALE GENOMIC DNA]</scope>
</reference>
<keyword evidence="9" id="KW-1185">Reference proteome</keyword>
<dbReference type="SMART" id="SM00409">
    <property type="entry name" value="IG"/>
    <property type="match status" value="2"/>
</dbReference>
<dbReference type="Proteomes" id="UP000007879">
    <property type="component" value="Unassembled WGS sequence"/>
</dbReference>
<dbReference type="InterPro" id="IPR003599">
    <property type="entry name" value="Ig_sub"/>
</dbReference>
<proteinExistence type="predicted"/>
<dbReference type="GO" id="GO:0016020">
    <property type="term" value="C:membrane"/>
    <property type="evidence" value="ECO:0007669"/>
    <property type="project" value="UniProtKB-SubCell"/>
</dbReference>
<evidence type="ECO:0000256" key="4">
    <source>
        <dbReference type="ARBA" id="ARBA00023180"/>
    </source>
</evidence>
<dbReference type="InterPro" id="IPR051275">
    <property type="entry name" value="Cell_adhesion_signaling"/>
</dbReference>
<dbReference type="Pfam" id="PF13895">
    <property type="entry name" value="Ig_2"/>
    <property type="match status" value="1"/>
</dbReference>
<name>A0A1X7UI18_AMPQE</name>
<keyword evidence="3" id="KW-1015">Disulfide bond</keyword>
<evidence type="ECO:0000256" key="3">
    <source>
        <dbReference type="ARBA" id="ARBA00023157"/>
    </source>
</evidence>
<dbReference type="EnsemblMetazoa" id="Aqu2.1.27315_001">
    <property type="protein sequence ID" value="Aqu2.1.27315_001"/>
    <property type="gene ID" value="Aqu2.1.27315"/>
</dbReference>
<keyword evidence="2" id="KW-0472">Membrane</keyword>
<feature type="signal peptide" evidence="6">
    <location>
        <begin position="1"/>
        <end position="21"/>
    </location>
</feature>
<keyword evidence="5" id="KW-0393">Immunoglobulin domain</keyword>
<dbReference type="KEGG" id="aqu:100637799"/>
<dbReference type="SUPFAM" id="SSF48726">
    <property type="entry name" value="Immunoglobulin"/>
    <property type="match status" value="2"/>
</dbReference>